<dbReference type="InterPro" id="IPR029058">
    <property type="entry name" value="AB_hydrolase_fold"/>
</dbReference>
<dbReference type="PANTHER" id="PTHR12482:SF41">
    <property type="entry name" value="ALPHA_BETA-HYDROLASES SUPERFAMILY PROTEIN"/>
    <property type="match status" value="1"/>
</dbReference>
<dbReference type="InterPro" id="IPR007751">
    <property type="entry name" value="DUF676_lipase-like"/>
</dbReference>
<feature type="domain" description="DUF676" evidence="2">
    <location>
        <begin position="72"/>
        <end position="300"/>
    </location>
</feature>
<feature type="region of interest" description="Disordered" evidence="1">
    <location>
        <begin position="46"/>
        <end position="67"/>
    </location>
</feature>
<evidence type="ECO:0000256" key="1">
    <source>
        <dbReference type="SAM" id="MobiDB-lite"/>
    </source>
</evidence>
<reference evidence="3" key="2">
    <citation type="submission" date="2019-07" db="EMBL/GenBank/DDBJ databases">
        <authorList>
            <person name="Yang Y."/>
            <person name="Bocs S."/>
            <person name="Baudouin L."/>
        </authorList>
    </citation>
    <scope>NUCLEOTIDE SEQUENCE</scope>
    <source>
        <tissue evidence="3">Spear leaf of Hainan Tall coconut</tissue>
    </source>
</reference>
<dbReference type="InterPro" id="IPR044294">
    <property type="entry name" value="Lipase-like"/>
</dbReference>
<gene>
    <name evidence="3" type="ORF">COCNU_05G000590</name>
</gene>
<dbReference type="FunFam" id="3.40.50.1820:FF:000216">
    <property type="entry name" value="Alpha/beta-Hydrolases superfamily protein"/>
    <property type="match status" value="1"/>
</dbReference>
<protein>
    <submittedName>
        <fullName evidence="3">Putative lipase ROG1</fullName>
    </submittedName>
</protein>
<dbReference type="Pfam" id="PF17181">
    <property type="entry name" value="EPF"/>
    <property type="match status" value="1"/>
</dbReference>
<dbReference type="AlphaFoldDB" id="A0A8K0N126"/>
<evidence type="ECO:0000313" key="3">
    <source>
        <dbReference type="EMBL" id="KAG1341830.1"/>
    </source>
</evidence>
<feature type="compositionally biased region" description="Basic and acidic residues" evidence="1">
    <location>
        <begin position="57"/>
        <end position="67"/>
    </location>
</feature>
<organism evidence="3 4">
    <name type="scientific">Cocos nucifera</name>
    <name type="common">Coconut palm</name>
    <dbReference type="NCBI Taxonomy" id="13894"/>
    <lineage>
        <taxon>Eukaryota</taxon>
        <taxon>Viridiplantae</taxon>
        <taxon>Streptophyta</taxon>
        <taxon>Embryophyta</taxon>
        <taxon>Tracheophyta</taxon>
        <taxon>Spermatophyta</taxon>
        <taxon>Magnoliopsida</taxon>
        <taxon>Liliopsida</taxon>
        <taxon>Arecaceae</taxon>
        <taxon>Arecoideae</taxon>
        <taxon>Cocoseae</taxon>
        <taxon>Attaleinae</taxon>
        <taxon>Cocos</taxon>
    </lineage>
</organism>
<evidence type="ECO:0000259" key="2">
    <source>
        <dbReference type="Pfam" id="PF05057"/>
    </source>
</evidence>
<feature type="region of interest" description="Disordered" evidence="1">
    <location>
        <begin position="1"/>
        <end position="34"/>
    </location>
</feature>
<dbReference type="Proteomes" id="UP000797356">
    <property type="component" value="Chromosome 5"/>
</dbReference>
<feature type="compositionally biased region" description="Basic residues" evidence="1">
    <location>
        <begin position="23"/>
        <end position="34"/>
    </location>
</feature>
<dbReference type="EMBL" id="CM017876">
    <property type="protein sequence ID" value="KAG1341830.1"/>
    <property type="molecule type" value="Genomic_DNA"/>
</dbReference>
<dbReference type="SUPFAM" id="SSF53474">
    <property type="entry name" value="alpha/beta-Hydrolases"/>
    <property type="match status" value="1"/>
</dbReference>
<proteinExistence type="predicted"/>
<name>A0A8K0N126_COCNU</name>
<evidence type="ECO:0000313" key="4">
    <source>
        <dbReference type="Proteomes" id="UP000797356"/>
    </source>
</evidence>
<dbReference type="Pfam" id="PF05057">
    <property type="entry name" value="DUF676"/>
    <property type="match status" value="1"/>
</dbReference>
<sequence>MAPAAAAVEGEARGGGEAVNGGKRSRRKGRRRSAYLRRLSCFKPAADSPALGGGGDRNLDKGDDGERERRIPTHLVVTVNGIIGSAANWRFAAKHFVKKYPEDVVVHCSECNYSTLTFDGVDIMGERLAEEVISAVARRPELQKISFVGHSLGGLIARYAIGILYGKDVPRNPPKENGGCKTYTSGTQCMEEKSKGKIAGLEPMNFITFATPHLGSRLHKQIPILRGSYALEKMAYRISWIIRRTGKHLFLKDHDEGKPPLLLRMVNDCGDLKFMSALQSFKRRVAYSNACYDFIVGWKTSSIRHQDELPKRESFTKNGKYPHVVYAEKPKTAIVQQEDFSEMMISQPKSASEMEEAMIKGLTRVPWERVDISFQKSIQKIFAHCTIQNIIIFGFPSSHQLLNVTSLGRPLFHLMEVIEEEKGQEMAMVGDLIGSRPPSCERRCLSCGHCEPVQVPAVPQDKNGIGYSSKAITSRGDDNSNYKPLSWKCKCGHMILNP</sequence>
<keyword evidence="4" id="KW-1185">Reference proteome</keyword>
<reference evidence="3" key="1">
    <citation type="journal article" date="2017" name="Gigascience">
        <title>The genome draft of coconut (Cocos nucifera).</title>
        <authorList>
            <person name="Xiao Y."/>
            <person name="Xu P."/>
            <person name="Fan H."/>
            <person name="Baudouin L."/>
            <person name="Xia W."/>
            <person name="Bocs S."/>
            <person name="Xu J."/>
            <person name="Li Q."/>
            <person name="Guo A."/>
            <person name="Zhou L."/>
            <person name="Li J."/>
            <person name="Wu Y."/>
            <person name="Ma Z."/>
            <person name="Armero A."/>
            <person name="Issali A.E."/>
            <person name="Liu N."/>
            <person name="Peng M."/>
            <person name="Yang Y."/>
        </authorList>
    </citation>
    <scope>NUCLEOTIDE SEQUENCE</scope>
    <source>
        <tissue evidence="3">Spear leaf of Hainan Tall coconut</tissue>
    </source>
</reference>
<accession>A0A8K0N126</accession>
<dbReference type="Gene3D" id="3.40.50.1820">
    <property type="entry name" value="alpha/beta hydrolase"/>
    <property type="match status" value="1"/>
</dbReference>
<dbReference type="OrthoDB" id="273452at2759"/>
<dbReference type="PANTHER" id="PTHR12482">
    <property type="entry name" value="LIPASE ROG1-RELATED-RELATED"/>
    <property type="match status" value="1"/>
</dbReference>
<comment type="caution">
    <text evidence="3">The sequence shown here is derived from an EMBL/GenBank/DDBJ whole genome shotgun (WGS) entry which is preliminary data.</text>
</comment>